<dbReference type="CDD" id="cd00200">
    <property type="entry name" value="WD40"/>
    <property type="match status" value="1"/>
</dbReference>
<feature type="repeat" description="WD" evidence="4">
    <location>
        <begin position="314"/>
        <end position="355"/>
    </location>
</feature>
<dbReference type="Pfam" id="PF04003">
    <property type="entry name" value="Utp12"/>
    <property type="match status" value="1"/>
</dbReference>
<dbReference type="SUPFAM" id="SSF50978">
    <property type="entry name" value="WD40 repeat-like"/>
    <property type="match status" value="2"/>
</dbReference>
<dbReference type="FunCoup" id="A0A2P6NF53">
    <property type="interactions" value="579"/>
</dbReference>
<keyword evidence="8" id="KW-1185">Reference proteome</keyword>
<dbReference type="Gene3D" id="2.130.10.10">
    <property type="entry name" value="YVTN repeat-like/Quinoprotein amine dehydrogenase"/>
    <property type="match status" value="4"/>
</dbReference>
<evidence type="ECO:0000256" key="2">
    <source>
        <dbReference type="ARBA" id="ARBA00022574"/>
    </source>
</evidence>
<evidence type="ECO:0000259" key="6">
    <source>
        <dbReference type="Pfam" id="PF04003"/>
    </source>
</evidence>
<keyword evidence="3" id="KW-0677">Repeat</keyword>
<dbReference type="PROSITE" id="PS50082">
    <property type="entry name" value="WD_REPEATS_2"/>
    <property type="match status" value="5"/>
</dbReference>
<dbReference type="InParanoid" id="A0A2P6NF53"/>
<keyword evidence="2 4" id="KW-0853">WD repeat</keyword>
<dbReference type="GO" id="GO:0032040">
    <property type="term" value="C:small-subunit processome"/>
    <property type="evidence" value="ECO:0007669"/>
    <property type="project" value="TreeGrafter"/>
</dbReference>
<sequence>MKFGFKFSNLCGPVYRKGRLTFTSDGNTLLSPVGNRVSVFDLKENRFDTLPMETSHDIRQIALSPNDEVLIVVDEEGQMLVINFRRRTLTTVHKFKSRVNAVTFAPDSKCFMVACEGFFCVVLTPSLIKEYAPLVIHKKYSVNTELLDSTWRLVKTKKRWFTAGKDGIIRYYDYWDGLVATLVGHRDYVLRLWWEESSRQLVSVSRDGQIRIWWEKNGVWSSKYITIRGMPIISLDYNADKKMLAVGRVQGLFQLYELSTYDKSVQLLCELTMSRNRISSCSINPSGEWLAFGVGRAGQLLVWEWKSETYILKQQSHSLEMSCVSYSGNGRFIATGGQDGKIKLWNTSTGFCFVTFTEHKGAITALTFSKNGNSIYSASTDGTVRAYDVGRYRNFRTFTGVDPVQFSSVAVDSSGEVVCAGGMDTFDVYVWSVQTGKLLDIMTGHEGPVSCVSFNPITGQLVSGSWDKTIKVWEVFKSRAAVETFNHSSEVLAVAYRPDGNQIAVATMDGNISFWDPKLSVNTGLIEGRKDLGKRLIVGTRLEQTNREANVGFTTLAYSADGTTIVAGGDSKYVCMYEVNHQTLLHKFQTTKNENIGGVETEKQFFNKMRKTEVGDKRMAVSIKDDLDEFSNDTPLNIIRSRLPGQKQGVDPGKRDITYQIKSLGIAFSPTGRSWCVITIEGLLIYSLDENVIFDPFQLDIDVTEGSIRQTLHRKNYLFSLVMALRLNEIHILKEVFVKIPAEEIQTLVRGFPSVYLSRFLSFLSKDLETSPLVEYHMMWLTHLFNVHGPYLKDRGMEMMSIFRNLQKSIGRLESDLSTVCEDNTYALAFLSQAKIEPEREKKEEEEDVEVEDGDAVFDTLQNIKEEPEEGEEKEEEKEEEVDEEEEGMKEEEEKEKEEKEVEIEVEEEEEKEEREEEEEEEERPRKVQKGKTAAKKAPQAPSVKPAKFQSSHKKTTAPTTKKVKSQPLKAKKRKMRE</sequence>
<accession>A0A2P6NF53</accession>
<protein>
    <submittedName>
        <fullName evidence="7">Periodic tryptophan protein</fullName>
    </submittedName>
</protein>
<dbReference type="AlphaFoldDB" id="A0A2P6NF53"/>
<organism evidence="7 8">
    <name type="scientific">Planoprotostelium fungivorum</name>
    <dbReference type="NCBI Taxonomy" id="1890364"/>
    <lineage>
        <taxon>Eukaryota</taxon>
        <taxon>Amoebozoa</taxon>
        <taxon>Evosea</taxon>
        <taxon>Variosea</taxon>
        <taxon>Cavosteliida</taxon>
        <taxon>Cavosteliaceae</taxon>
        <taxon>Planoprotostelium</taxon>
    </lineage>
</organism>
<dbReference type="GO" id="GO:0034388">
    <property type="term" value="C:Pwp2p-containing subcomplex of 90S preribosome"/>
    <property type="evidence" value="ECO:0007669"/>
    <property type="project" value="TreeGrafter"/>
</dbReference>
<dbReference type="STRING" id="1890364.A0A2P6NF53"/>
<dbReference type="InterPro" id="IPR015943">
    <property type="entry name" value="WD40/YVTN_repeat-like_dom_sf"/>
</dbReference>
<evidence type="ECO:0000313" key="8">
    <source>
        <dbReference type="Proteomes" id="UP000241769"/>
    </source>
</evidence>
<feature type="compositionally biased region" description="Acidic residues" evidence="5">
    <location>
        <begin position="867"/>
        <end position="922"/>
    </location>
</feature>
<dbReference type="SUPFAM" id="SSF50952">
    <property type="entry name" value="Soluble quinoprotein glucose dehydrogenase"/>
    <property type="match status" value="1"/>
</dbReference>
<dbReference type="Proteomes" id="UP000241769">
    <property type="component" value="Unassembled WGS sequence"/>
</dbReference>
<dbReference type="InterPro" id="IPR036322">
    <property type="entry name" value="WD40_repeat_dom_sf"/>
</dbReference>
<dbReference type="PRINTS" id="PR00320">
    <property type="entry name" value="GPROTEINBRPT"/>
</dbReference>
<feature type="repeat" description="WD" evidence="4">
    <location>
        <begin position="442"/>
        <end position="483"/>
    </location>
</feature>
<dbReference type="GO" id="GO:0000462">
    <property type="term" value="P:maturation of SSU-rRNA from tricistronic rRNA transcript (SSU-rRNA, 5.8S rRNA, LSU-rRNA)"/>
    <property type="evidence" value="ECO:0007669"/>
    <property type="project" value="TreeGrafter"/>
</dbReference>
<dbReference type="PROSITE" id="PS50294">
    <property type="entry name" value="WD_REPEATS_REGION"/>
    <property type="match status" value="5"/>
</dbReference>
<feature type="compositionally biased region" description="Acidic residues" evidence="5">
    <location>
        <begin position="844"/>
        <end position="856"/>
    </location>
</feature>
<name>A0A2P6NF53_9EUKA</name>
<feature type="repeat" description="WD" evidence="4">
    <location>
        <begin position="484"/>
        <end position="516"/>
    </location>
</feature>
<dbReference type="InterPro" id="IPR019775">
    <property type="entry name" value="WD40_repeat_CS"/>
</dbReference>
<dbReference type="OrthoDB" id="3142434at2759"/>
<evidence type="ECO:0000256" key="4">
    <source>
        <dbReference type="PROSITE-ProRule" id="PRU00221"/>
    </source>
</evidence>
<feature type="compositionally biased region" description="Basic residues" evidence="5">
    <location>
        <begin position="951"/>
        <end position="978"/>
    </location>
</feature>
<evidence type="ECO:0000313" key="7">
    <source>
        <dbReference type="EMBL" id="PRP82572.1"/>
    </source>
</evidence>
<dbReference type="PANTHER" id="PTHR19858:SF0">
    <property type="entry name" value="PERIODIC TRYPTOPHAN PROTEIN 2 HOMOLOG"/>
    <property type="match status" value="1"/>
</dbReference>
<evidence type="ECO:0000256" key="1">
    <source>
        <dbReference type="ARBA" id="ARBA00010226"/>
    </source>
</evidence>
<dbReference type="SMART" id="SM00320">
    <property type="entry name" value="WD40"/>
    <property type="match status" value="10"/>
</dbReference>
<dbReference type="PANTHER" id="PTHR19858">
    <property type="entry name" value="WD40 REPEAT PROTEIN"/>
    <property type="match status" value="1"/>
</dbReference>
<feature type="repeat" description="WD" evidence="4">
    <location>
        <begin position="182"/>
        <end position="213"/>
    </location>
</feature>
<dbReference type="GO" id="GO:0000028">
    <property type="term" value="P:ribosomal small subunit assembly"/>
    <property type="evidence" value="ECO:0007669"/>
    <property type="project" value="TreeGrafter"/>
</dbReference>
<feature type="region of interest" description="Disordered" evidence="5">
    <location>
        <begin position="864"/>
        <end position="978"/>
    </location>
</feature>
<dbReference type="Pfam" id="PF00400">
    <property type="entry name" value="WD40"/>
    <property type="match status" value="5"/>
</dbReference>
<dbReference type="InterPro" id="IPR001680">
    <property type="entry name" value="WD40_rpt"/>
</dbReference>
<dbReference type="EMBL" id="MDYQ01000100">
    <property type="protein sequence ID" value="PRP82572.1"/>
    <property type="molecule type" value="Genomic_DNA"/>
</dbReference>
<feature type="repeat" description="WD" evidence="4">
    <location>
        <begin position="356"/>
        <end position="397"/>
    </location>
</feature>
<reference evidence="7 8" key="1">
    <citation type="journal article" date="2018" name="Genome Biol. Evol.">
        <title>Multiple Roots of Fruiting Body Formation in Amoebozoa.</title>
        <authorList>
            <person name="Hillmann F."/>
            <person name="Forbes G."/>
            <person name="Novohradska S."/>
            <person name="Ferling I."/>
            <person name="Riege K."/>
            <person name="Groth M."/>
            <person name="Westermann M."/>
            <person name="Marz M."/>
            <person name="Spaller T."/>
            <person name="Winckler T."/>
            <person name="Schaap P."/>
            <person name="Glockner G."/>
        </authorList>
    </citation>
    <scope>NUCLEOTIDE SEQUENCE [LARGE SCALE GENOMIC DNA]</scope>
    <source>
        <strain evidence="7 8">Jena</strain>
    </source>
</reference>
<comment type="caution">
    <text evidence="7">The sequence shown here is derived from an EMBL/GenBank/DDBJ whole genome shotgun (WGS) entry which is preliminary data.</text>
</comment>
<dbReference type="InterPro" id="IPR027145">
    <property type="entry name" value="PWP2"/>
</dbReference>
<dbReference type="InterPro" id="IPR007148">
    <property type="entry name" value="SSU_processome_Utp12"/>
</dbReference>
<dbReference type="InterPro" id="IPR020472">
    <property type="entry name" value="WD40_PAC1"/>
</dbReference>
<dbReference type="PROSITE" id="PS00678">
    <property type="entry name" value="WD_REPEATS_1"/>
    <property type="match status" value="2"/>
</dbReference>
<comment type="similarity">
    <text evidence="1">Belongs to the WD repeat PWP2 family.</text>
</comment>
<proteinExistence type="inferred from homology"/>
<dbReference type="InterPro" id="IPR011041">
    <property type="entry name" value="Quinoprot_gluc/sorb_DH_b-prop"/>
</dbReference>
<evidence type="ECO:0000256" key="5">
    <source>
        <dbReference type="SAM" id="MobiDB-lite"/>
    </source>
</evidence>
<evidence type="ECO:0000256" key="3">
    <source>
        <dbReference type="ARBA" id="ARBA00022737"/>
    </source>
</evidence>
<feature type="domain" description="Small-subunit processome Utp12" evidence="6">
    <location>
        <begin position="728"/>
        <end position="832"/>
    </location>
</feature>
<gene>
    <name evidence="7" type="ORF">PROFUN_04877</name>
</gene>
<feature type="region of interest" description="Disordered" evidence="5">
    <location>
        <begin position="838"/>
        <end position="857"/>
    </location>
</feature>